<keyword evidence="2" id="KW-1185">Reference proteome</keyword>
<proteinExistence type="predicted"/>
<reference evidence="2" key="1">
    <citation type="journal article" date="2019" name="Toxins">
        <title>Detection of Abrin-Like and Prepropulchellin-Like Toxin Genes and Transcripts Using Whole Genome Sequencing and Full-Length Transcript Sequencing of Abrus precatorius.</title>
        <authorList>
            <person name="Hovde B.T."/>
            <person name="Daligault H.E."/>
            <person name="Hanschen E.R."/>
            <person name="Kunde Y.A."/>
            <person name="Johnson M.B."/>
            <person name="Starkenburg S.R."/>
            <person name="Johnson S.L."/>
        </authorList>
    </citation>
    <scope>NUCLEOTIDE SEQUENCE [LARGE SCALE GENOMIC DNA]</scope>
</reference>
<name>A0A8B8K350_ABRPR</name>
<gene>
    <name evidence="3" type="primary">LOC113851181</name>
</gene>
<dbReference type="RefSeq" id="XP_027337458.1">
    <property type="nucleotide sequence ID" value="XM_027481657.1"/>
</dbReference>
<dbReference type="AlphaFoldDB" id="A0A8B8K350"/>
<dbReference type="GO" id="GO:0070475">
    <property type="term" value="P:rRNA base methylation"/>
    <property type="evidence" value="ECO:0007669"/>
    <property type="project" value="InterPro"/>
</dbReference>
<evidence type="ECO:0000259" key="1">
    <source>
        <dbReference type="Pfam" id="PF10354"/>
    </source>
</evidence>
<dbReference type="GO" id="GO:0070042">
    <property type="term" value="F:rRNA (uridine-N3-)-methyltransferase activity"/>
    <property type="evidence" value="ECO:0007669"/>
    <property type="project" value="InterPro"/>
</dbReference>
<reference evidence="3" key="2">
    <citation type="submission" date="2025-08" db="UniProtKB">
        <authorList>
            <consortium name="RefSeq"/>
        </authorList>
    </citation>
    <scope>IDENTIFICATION</scope>
    <source>
        <tissue evidence="3">Young leaves</tissue>
    </source>
</reference>
<dbReference type="Gene3D" id="3.40.50.150">
    <property type="entry name" value="Vaccinia Virus protein VP39"/>
    <property type="match status" value="1"/>
</dbReference>
<accession>A0A8B8K350</accession>
<dbReference type="InterPro" id="IPR019446">
    <property type="entry name" value="BMT5-like"/>
</dbReference>
<dbReference type="OrthoDB" id="273345at2759"/>
<dbReference type="Pfam" id="PF10354">
    <property type="entry name" value="BMT5-like"/>
    <property type="match status" value="1"/>
</dbReference>
<dbReference type="PANTHER" id="PTHR11538">
    <property type="entry name" value="PHENYLALANYL-TRNA SYNTHETASE"/>
    <property type="match status" value="1"/>
</dbReference>
<organism evidence="2 3">
    <name type="scientific">Abrus precatorius</name>
    <name type="common">Indian licorice</name>
    <name type="synonym">Glycine abrus</name>
    <dbReference type="NCBI Taxonomy" id="3816"/>
    <lineage>
        <taxon>Eukaryota</taxon>
        <taxon>Viridiplantae</taxon>
        <taxon>Streptophyta</taxon>
        <taxon>Embryophyta</taxon>
        <taxon>Tracheophyta</taxon>
        <taxon>Spermatophyta</taxon>
        <taxon>Magnoliopsida</taxon>
        <taxon>eudicotyledons</taxon>
        <taxon>Gunneridae</taxon>
        <taxon>Pentapetalae</taxon>
        <taxon>rosids</taxon>
        <taxon>fabids</taxon>
        <taxon>Fabales</taxon>
        <taxon>Fabaceae</taxon>
        <taxon>Papilionoideae</taxon>
        <taxon>50 kb inversion clade</taxon>
        <taxon>NPAAA clade</taxon>
        <taxon>indigoferoid/millettioid clade</taxon>
        <taxon>Abreae</taxon>
        <taxon>Abrus</taxon>
    </lineage>
</organism>
<dbReference type="GO" id="GO:0005737">
    <property type="term" value="C:cytoplasm"/>
    <property type="evidence" value="ECO:0007669"/>
    <property type="project" value="TreeGrafter"/>
</dbReference>
<dbReference type="InterPro" id="IPR029063">
    <property type="entry name" value="SAM-dependent_MTases_sf"/>
</dbReference>
<dbReference type="GeneID" id="113851181"/>
<sequence>MEQEEVGEDAKWVTHYCSDHQILLVGEGDFSFSLCLAKSFASASNIVATSLNSFDEVTKMYKNAKSNLDDLQNMGACLLHGVDATKMKLHSDLKMRRFDRVIFNFPHAGFYGKEHDTSIIKKHKDLVLGFFKNASCMLRADGEIHVSHKTTAPFSNWNIVKLATQSFLTLIECADFKKEDYPGYDNKRGDGNRCDEPFPLGKCCTFKFIYNPKATRNHTKRSQMVVTKQLKNLPLQEIKDAVELLPTSVHNFYPQISHIPKMNEVVTSIFGLTNRHTSITGGYLSNVAEVYGKTAPSALHGVNLGPQRSLQPMEPLQSLQPWPQSTNVRYSDTDRVRTIDTIPLSLGARNEGYHVCGGSSNYLQEAFGRTTAQTASYSFDGVRPDFGRYIDEIPRRTLNGNIYGGCSNYLKEELDRTAQRESYYFDRVRSDFGSYMDEIPRRTLNGNIYGGSSNYLKEELGRTAQRESYYFDRARSDFGRYIDEIPRRTLNGNISNYLKEALGRTAQRESHYFDSVRSDFERNICELPKRTFQSEFHQMSILMPETDHILNEKCTRGILY</sequence>
<dbReference type="PANTHER" id="PTHR11538:SF26">
    <property type="entry name" value="FERREDOXIN-FOLD ANTICODON-BINDING DOMAIN-CONTAINING PROTEIN 1"/>
    <property type="match status" value="1"/>
</dbReference>
<dbReference type="KEGG" id="aprc:113851181"/>
<evidence type="ECO:0000313" key="3">
    <source>
        <dbReference type="RefSeq" id="XP_027337458.1"/>
    </source>
</evidence>
<evidence type="ECO:0000313" key="2">
    <source>
        <dbReference type="Proteomes" id="UP000694853"/>
    </source>
</evidence>
<protein>
    <submittedName>
        <fullName evidence="3">Uncharacterized protein LOC113851181</fullName>
    </submittedName>
</protein>
<dbReference type="FunFam" id="3.40.50.150:FF:000440">
    <property type="entry name" value="Os09g0479300 protein"/>
    <property type="match status" value="1"/>
</dbReference>
<dbReference type="Proteomes" id="UP000694853">
    <property type="component" value="Unplaced"/>
</dbReference>
<dbReference type="SUPFAM" id="SSF53335">
    <property type="entry name" value="S-adenosyl-L-methionine-dependent methyltransferases"/>
    <property type="match status" value="1"/>
</dbReference>
<feature type="domain" description="25S rRNA (uridine-N(3))-methyltransferase BMT5-like" evidence="1">
    <location>
        <begin position="23"/>
        <end position="188"/>
    </location>
</feature>